<dbReference type="EMBL" id="JAVJAF010000001">
    <property type="protein sequence ID" value="MDR6236696.1"/>
    <property type="molecule type" value="Genomic_DNA"/>
</dbReference>
<dbReference type="Proteomes" id="UP001268036">
    <property type="component" value="Unassembled WGS sequence"/>
</dbReference>
<proteinExistence type="predicted"/>
<dbReference type="InterPro" id="IPR006127">
    <property type="entry name" value="ZnuA-like"/>
</dbReference>
<reference evidence="5" key="1">
    <citation type="submission" date="2023-08" db="EMBL/GenBank/DDBJ databases">
        <title>Functional and genomic diversity of the sorghum phyllosphere microbiome.</title>
        <authorList>
            <person name="Shade A."/>
        </authorList>
    </citation>
    <scope>NUCLEOTIDE SEQUENCE</scope>
    <source>
        <strain evidence="5">SORGH_AS_0201</strain>
    </source>
</reference>
<accession>A0AAJ2EZJ3</accession>
<dbReference type="GO" id="GO:0030001">
    <property type="term" value="P:metal ion transport"/>
    <property type="evidence" value="ECO:0007669"/>
    <property type="project" value="InterPro"/>
</dbReference>
<evidence type="ECO:0000313" key="6">
    <source>
        <dbReference type="Proteomes" id="UP001268036"/>
    </source>
</evidence>
<dbReference type="Pfam" id="PF01297">
    <property type="entry name" value="ZnuA"/>
    <property type="match status" value="1"/>
</dbReference>
<evidence type="ECO:0000256" key="2">
    <source>
        <dbReference type="ARBA" id="ARBA00022448"/>
    </source>
</evidence>
<evidence type="ECO:0000256" key="4">
    <source>
        <dbReference type="ARBA" id="ARBA00022729"/>
    </source>
</evidence>
<evidence type="ECO:0000313" key="5">
    <source>
        <dbReference type="EMBL" id="MDR6236696.1"/>
    </source>
</evidence>
<comment type="caution">
    <text evidence="5">The sequence shown here is derived from an EMBL/GenBank/DDBJ whole genome shotgun (WGS) entry which is preliminary data.</text>
</comment>
<comment type="subcellular location">
    <subcellularLocation>
        <location evidence="1">Cell envelope</location>
    </subcellularLocation>
</comment>
<sequence>MQFISPLGISTEAEASAQDVGKLIRQIKKEHVTTYFFENSNDPRLVQQIAKASGAQPGGELYVEALSPANGPAPTYADMFRYNVDTLVKAMKAGH</sequence>
<evidence type="ECO:0000256" key="1">
    <source>
        <dbReference type="ARBA" id="ARBA00004196"/>
    </source>
</evidence>
<dbReference type="PANTHER" id="PTHR42953">
    <property type="entry name" value="HIGH-AFFINITY ZINC UPTAKE SYSTEM PROTEIN ZNUA-RELATED"/>
    <property type="match status" value="1"/>
</dbReference>
<evidence type="ECO:0000256" key="3">
    <source>
        <dbReference type="ARBA" id="ARBA00022723"/>
    </source>
</evidence>
<dbReference type="InterPro" id="IPR050492">
    <property type="entry name" value="Bact_metal-bind_prot9"/>
</dbReference>
<dbReference type="PANTHER" id="PTHR42953:SF1">
    <property type="entry name" value="METAL-BINDING PROTEIN HI_0362-RELATED"/>
    <property type="match status" value="1"/>
</dbReference>
<keyword evidence="4" id="KW-0732">Signal</keyword>
<name>A0AAJ2EZJ3_9PSED</name>
<dbReference type="Gene3D" id="3.40.50.1980">
    <property type="entry name" value="Nitrogenase molybdenum iron protein domain"/>
    <property type="match status" value="1"/>
</dbReference>
<gene>
    <name evidence="5" type="ORF">QE440_004437</name>
</gene>
<dbReference type="GO" id="GO:0030313">
    <property type="term" value="C:cell envelope"/>
    <property type="evidence" value="ECO:0007669"/>
    <property type="project" value="UniProtKB-SubCell"/>
</dbReference>
<protein>
    <submittedName>
        <fullName evidence="5">ABC-type Zn uptake system ZnuABC Zn-binding protein ZnuA</fullName>
    </submittedName>
</protein>
<dbReference type="AlphaFoldDB" id="A0AAJ2EZJ3"/>
<organism evidence="5 6">
    <name type="scientific">Pseudomonas oryzihabitans</name>
    <dbReference type="NCBI Taxonomy" id="47885"/>
    <lineage>
        <taxon>Bacteria</taxon>
        <taxon>Pseudomonadati</taxon>
        <taxon>Pseudomonadota</taxon>
        <taxon>Gammaproteobacteria</taxon>
        <taxon>Pseudomonadales</taxon>
        <taxon>Pseudomonadaceae</taxon>
        <taxon>Pseudomonas</taxon>
    </lineage>
</organism>
<keyword evidence="3" id="KW-0479">Metal-binding</keyword>
<dbReference type="GO" id="GO:0046872">
    <property type="term" value="F:metal ion binding"/>
    <property type="evidence" value="ECO:0007669"/>
    <property type="project" value="UniProtKB-KW"/>
</dbReference>
<dbReference type="SUPFAM" id="SSF53807">
    <property type="entry name" value="Helical backbone' metal receptor"/>
    <property type="match status" value="1"/>
</dbReference>
<keyword evidence="2" id="KW-0813">Transport</keyword>